<comment type="caution">
    <text evidence="3">The sequence shown here is derived from an EMBL/GenBank/DDBJ whole genome shotgun (WGS) entry which is preliminary data.</text>
</comment>
<dbReference type="RefSeq" id="WP_188435179.1">
    <property type="nucleotide sequence ID" value="NZ_BMCM01000001.1"/>
</dbReference>
<dbReference type="Proteomes" id="UP000629365">
    <property type="component" value="Unassembled WGS sequence"/>
</dbReference>
<dbReference type="EMBL" id="BMCM01000001">
    <property type="protein sequence ID" value="GGD66387.1"/>
    <property type="molecule type" value="Genomic_DNA"/>
</dbReference>
<protein>
    <recommendedName>
        <fullName evidence="5">Acyl-CoA synthetase</fullName>
    </recommendedName>
</protein>
<evidence type="ECO:0000313" key="4">
    <source>
        <dbReference type="Proteomes" id="UP000629365"/>
    </source>
</evidence>
<reference evidence="4" key="1">
    <citation type="journal article" date="2019" name="Int. J. Syst. Evol. Microbiol.">
        <title>The Global Catalogue of Microorganisms (GCM) 10K type strain sequencing project: providing services to taxonomists for standard genome sequencing and annotation.</title>
        <authorList>
            <consortium name="The Broad Institute Genomics Platform"/>
            <consortium name="The Broad Institute Genome Sequencing Center for Infectious Disease"/>
            <person name="Wu L."/>
            <person name="Ma J."/>
        </authorList>
    </citation>
    <scope>NUCLEOTIDE SEQUENCE [LARGE SCALE GENOMIC DNA]</scope>
    <source>
        <strain evidence="4">CCM 7640</strain>
    </source>
</reference>
<feature type="transmembrane region" description="Helical" evidence="2">
    <location>
        <begin position="160"/>
        <end position="185"/>
    </location>
</feature>
<feature type="transmembrane region" description="Helical" evidence="2">
    <location>
        <begin position="36"/>
        <end position="61"/>
    </location>
</feature>
<organism evidence="3 4">
    <name type="scientific">Microbacterium murale</name>
    <dbReference type="NCBI Taxonomy" id="1081040"/>
    <lineage>
        <taxon>Bacteria</taxon>
        <taxon>Bacillati</taxon>
        <taxon>Actinomycetota</taxon>
        <taxon>Actinomycetes</taxon>
        <taxon>Micrococcales</taxon>
        <taxon>Microbacteriaceae</taxon>
        <taxon>Microbacterium</taxon>
    </lineage>
</organism>
<gene>
    <name evidence="3" type="ORF">GCM10007269_07000</name>
</gene>
<proteinExistence type="predicted"/>
<keyword evidence="2" id="KW-0472">Membrane</keyword>
<feature type="transmembrane region" description="Helical" evidence="2">
    <location>
        <begin position="12"/>
        <end position="30"/>
    </location>
</feature>
<feature type="compositionally biased region" description="Low complexity" evidence="1">
    <location>
        <begin position="208"/>
        <end position="219"/>
    </location>
</feature>
<keyword evidence="4" id="KW-1185">Reference proteome</keyword>
<sequence>MSAPARTFTVRNIQLLRALFAAVSALMITFSPDHSAAVGFAVFGGFVAASGFIFVLGAWLAVPSGSRWPLILLGVIDLLTAVASGIPTWRTDGVFFVVVIIWAAATGLVELIAGLRARRTDPTAKDAITIGALGLLLAVVLLVIPAGYSLQYSVDGAEALTLTGIILAVGMFGGYTAIVAVFLAIAGFSPNRTDATEDETKDADTDDAASASVESGGAA</sequence>
<evidence type="ECO:0008006" key="5">
    <source>
        <dbReference type="Google" id="ProtNLM"/>
    </source>
</evidence>
<feature type="region of interest" description="Disordered" evidence="1">
    <location>
        <begin position="194"/>
        <end position="219"/>
    </location>
</feature>
<feature type="transmembrane region" description="Helical" evidence="2">
    <location>
        <begin position="68"/>
        <end position="87"/>
    </location>
</feature>
<keyword evidence="2" id="KW-0812">Transmembrane</keyword>
<keyword evidence="2" id="KW-1133">Transmembrane helix</keyword>
<feature type="transmembrane region" description="Helical" evidence="2">
    <location>
        <begin position="127"/>
        <end position="148"/>
    </location>
</feature>
<evidence type="ECO:0000256" key="2">
    <source>
        <dbReference type="SAM" id="Phobius"/>
    </source>
</evidence>
<feature type="transmembrane region" description="Helical" evidence="2">
    <location>
        <begin position="93"/>
        <end position="115"/>
    </location>
</feature>
<evidence type="ECO:0000256" key="1">
    <source>
        <dbReference type="SAM" id="MobiDB-lite"/>
    </source>
</evidence>
<evidence type="ECO:0000313" key="3">
    <source>
        <dbReference type="EMBL" id="GGD66387.1"/>
    </source>
</evidence>
<name>A0ABQ1RD57_9MICO</name>
<feature type="compositionally biased region" description="Acidic residues" evidence="1">
    <location>
        <begin position="196"/>
        <end position="207"/>
    </location>
</feature>
<accession>A0ABQ1RD57</accession>